<dbReference type="Proteomes" id="UP001055811">
    <property type="component" value="Linkage Group LG03"/>
</dbReference>
<sequence>MSSHNTKSQKSDGFDDLTIPEMKMPDQINGQNNETNSSTPVPTTIVSSTSILEMDDDLTVKEKKNVDGESNKRKFSISLSKIEIEEDIYSFTGKRHLRCKKRRGKTMKKDLDDFFPGSSLDGNDAESLPKRYDSESASQH</sequence>
<gene>
    <name evidence="1" type="ORF">L2E82_14794</name>
</gene>
<evidence type="ECO:0000313" key="2">
    <source>
        <dbReference type="Proteomes" id="UP001055811"/>
    </source>
</evidence>
<accession>A0ACB9F1W1</accession>
<dbReference type="EMBL" id="CM042011">
    <property type="protein sequence ID" value="KAI3764778.1"/>
    <property type="molecule type" value="Genomic_DNA"/>
</dbReference>
<evidence type="ECO:0000313" key="1">
    <source>
        <dbReference type="EMBL" id="KAI3764778.1"/>
    </source>
</evidence>
<proteinExistence type="predicted"/>
<name>A0ACB9F1W1_CICIN</name>
<comment type="caution">
    <text evidence="1">The sequence shown here is derived from an EMBL/GenBank/DDBJ whole genome shotgun (WGS) entry which is preliminary data.</text>
</comment>
<keyword evidence="2" id="KW-1185">Reference proteome</keyword>
<reference evidence="2" key="1">
    <citation type="journal article" date="2022" name="Mol. Ecol. Resour.">
        <title>The genomes of chicory, endive, great burdock and yacon provide insights into Asteraceae palaeo-polyploidization history and plant inulin production.</title>
        <authorList>
            <person name="Fan W."/>
            <person name="Wang S."/>
            <person name="Wang H."/>
            <person name="Wang A."/>
            <person name="Jiang F."/>
            <person name="Liu H."/>
            <person name="Zhao H."/>
            <person name="Xu D."/>
            <person name="Zhang Y."/>
        </authorList>
    </citation>
    <scope>NUCLEOTIDE SEQUENCE [LARGE SCALE GENOMIC DNA]</scope>
    <source>
        <strain evidence="2">cv. Punajuju</strain>
    </source>
</reference>
<organism evidence="1 2">
    <name type="scientific">Cichorium intybus</name>
    <name type="common">Chicory</name>
    <dbReference type="NCBI Taxonomy" id="13427"/>
    <lineage>
        <taxon>Eukaryota</taxon>
        <taxon>Viridiplantae</taxon>
        <taxon>Streptophyta</taxon>
        <taxon>Embryophyta</taxon>
        <taxon>Tracheophyta</taxon>
        <taxon>Spermatophyta</taxon>
        <taxon>Magnoliopsida</taxon>
        <taxon>eudicotyledons</taxon>
        <taxon>Gunneridae</taxon>
        <taxon>Pentapetalae</taxon>
        <taxon>asterids</taxon>
        <taxon>campanulids</taxon>
        <taxon>Asterales</taxon>
        <taxon>Asteraceae</taxon>
        <taxon>Cichorioideae</taxon>
        <taxon>Cichorieae</taxon>
        <taxon>Cichoriinae</taxon>
        <taxon>Cichorium</taxon>
    </lineage>
</organism>
<protein>
    <submittedName>
        <fullName evidence="1">Uncharacterized protein</fullName>
    </submittedName>
</protein>
<reference evidence="1 2" key="2">
    <citation type="journal article" date="2022" name="Mol. Ecol. Resour.">
        <title>The genomes of chicory, endive, great burdock and yacon provide insights into Asteraceae paleo-polyploidization history and plant inulin production.</title>
        <authorList>
            <person name="Fan W."/>
            <person name="Wang S."/>
            <person name="Wang H."/>
            <person name="Wang A."/>
            <person name="Jiang F."/>
            <person name="Liu H."/>
            <person name="Zhao H."/>
            <person name="Xu D."/>
            <person name="Zhang Y."/>
        </authorList>
    </citation>
    <scope>NUCLEOTIDE SEQUENCE [LARGE SCALE GENOMIC DNA]</scope>
    <source>
        <strain evidence="2">cv. Punajuju</strain>
        <tissue evidence="1">Leaves</tissue>
    </source>
</reference>